<protein>
    <submittedName>
        <fullName evidence="8">EamA family transporter</fullName>
    </submittedName>
</protein>
<evidence type="ECO:0000256" key="6">
    <source>
        <dbReference type="SAM" id="Phobius"/>
    </source>
</evidence>
<comment type="caution">
    <text evidence="8">The sequence shown here is derived from an EMBL/GenBank/DDBJ whole genome shotgun (WGS) entry which is preliminary data.</text>
</comment>
<evidence type="ECO:0000256" key="3">
    <source>
        <dbReference type="ARBA" id="ARBA00022692"/>
    </source>
</evidence>
<feature type="transmembrane region" description="Helical" evidence="6">
    <location>
        <begin position="148"/>
        <end position="169"/>
    </location>
</feature>
<feature type="transmembrane region" description="Helical" evidence="6">
    <location>
        <begin position="181"/>
        <end position="201"/>
    </location>
</feature>
<evidence type="ECO:0000256" key="5">
    <source>
        <dbReference type="ARBA" id="ARBA00023136"/>
    </source>
</evidence>
<gene>
    <name evidence="8" type="ORF">C1O66_16740</name>
</gene>
<dbReference type="Pfam" id="PF00892">
    <property type="entry name" value="EamA"/>
    <property type="match status" value="2"/>
</dbReference>
<sequence length="302" mass="32239">MLYALVVLIWGTTWIALKWQLGVVPIPLSIAYRFGLAALILFAWLAWRGQLQRPRGRAGLWVLGQGLCLFCFNFVCFLNASALIHSGLVAVVFSSATLWNALLARLVHGRRLAPQVMAGGGLGLVGLLLLFWPEIRSAQGAGVSTLQGLAWALGGTLCFSTGNLLSAALQGQGLKPAQTNAWGMLVGTLLLLSYCLLQGVPFAYEPGWRYSSALLYLAIPGSVIGFTAYLTLVGRLGPERAAYSTVLFPVVALNVSALFEGYRWTLPALLGLACVMAGNVLVFRKKAPPLPISAANPRQSAA</sequence>
<evidence type="ECO:0000256" key="2">
    <source>
        <dbReference type="ARBA" id="ARBA00007362"/>
    </source>
</evidence>
<dbReference type="InterPro" id="IPR037185">
    <property type="entry name" value="EmrE-like"/>
</dbReference>
<feature type="transmembrane region" description="Helical" evidence="6">
    <location>
        <begin position="59"/>
        <end position="80"/>
    </location>
</feature>
<dbReference type="PANTHER" id="PTHR32322">
    <property type="entry name" value="INNER MEMBRANE TRANSPORTER"/>
    <property type="match status" value="1"/>
</dbReference>
<dbReference type="Proteomes" id="UP000235916">
    <property type="component" value="Unassembled WGS sequence"/>
</dbReference>
<comment type="similarity">
    <text evidence="2">Belongs to the EamA transporter family.</text>
</comment>
<evidence type="ECO:0000259" key="7">
    <source>
        <dbReference type="Pfam" id="PF00892"/>
    </source>
</evidence>
<feature type="transmembrane region" description="Helical" evidence="6">
    <location>
        <begin position="30"/>
        <end position="47"/>
    </location>
</feature>
<feature type="transmembrane region" description="Helical" evidence="6">
    <location>
        <begin position="265"/>
        <end position="283"/>
    </location>
</feature>
<feature type="transmembrane region" description="Helical" evidence="6">
    <location>
        <begin position="86"/>
        <end position="104"/>
    </location>
</feature>
<evidence type="ECO:0000313" key="8">
    <source>
        <dbReference type="EMBL" id="PND39799.1"/>
    </source>
</evidence>
<keyword evidence="3 6" id="KW-0812">Transmembrane</keyword>
<dbReference type="SUPFAM" id="SSF103481">
    <property type="entry name" value="Multidrug resistance efflux transporter EmrE"/>
    <property type="match status" value="2"/>
</dbReference>
<dbReference type="InterPro" id="IPR000620">
    <property type="entry name" value="EamA_dom"/>
</dbReference>
<dbReference type="EMBL" id="POSP01000003">
    <property type="protein sequence ID" value="PND39799.1"/>
    <property type="molecule type" value="Genomic_DNA"/>
</dbReference>
<evidence type="ECO:0000256" key="4">
    <source>
        <dbReference type="ARBA" id="ARBA00022989"/>
    </source>
</evidence>
<comment type="subcellular location">
    <subcellularLocation>
        <location evidence="1">Membrane</location>
        <topology evidence="1">Multi-pass membrane protein</topology>
    </subcellularLocation>
</comment>
<keyword evidence="9" id="KW-1185">Reference proteome</keyword>
<name>A0A2N8L260_9BURK</name>
<dbReference type="PANTHER" id="PTHR32322:SF2">
    <property type="entry name" value="EAMA DOMAIN-CONTAINING PROTEIN"/>
    <property type="match status" value="1"/>
</dbReference>
<feature type="transmembrane region" description="Helical" evidence="6">
    <location>
        <begin position="213"/>
        <end position="234"/>
    </location>
</feature>
<evidence type="ECO:0000313" key="9">
    <source>
        <dbReference type="Proteomes" id="UP000235916"/>
    </source>
</evidence>
<feature type="domain" description="EamA" evidence="7">
    <location>
        <begin position="148"/>
        <end position="283"/>
    </location>
</feature>
<feature type="transmembrane region" description="Helical" evidence="6">
    <location>
        <begin position="116"/>
        <end position="133"/>
    </location>
</feature>
<dbReference type="AlphaFoldDB" id="A0A2N8L260"/>
<proteinExistence type="inferred from homology"/>
<keyword evidence="5 6" id="KW-0472">Membrane</keyword>
<dbReference type="OrthoDB" id="2352272at2"/>
<dbReference type="GO" id="GO:0016020">
    <property type="term" value="C:membrane"/>
    <property type="evidence" value="ECO:0007669"/>
    <property type="project" value="UniProtKB-SubCell"/>
</dbReference>
<reference evidence="8 9" key="1">
    <citation type="submission" date="2018-01" db="EMBL/GenBank/DDBJ databases">
        <title>Draft genome sequence of Paucibacter aquatile CR182 isolated from freshwater of the Nakdong River.</title>
        <authorList>
            <person name="Choi A."/>
            <person name="Chung E.J."/>
        </authorList>
    </citation>
    <scope>NUCLEOTIDE SEQUENCE [LARGE SCALE GENOMIC DNA]</scope>
    <source>
        <strain evidence="8 9">CR182</strain>
    </source>
</reference>
<feature type="domain" description="EamA" evidence="7">
    <location>
        <begin position="3"/>
        <end position="131"/>
    </location>
</feature>
<dbReference type="InterPro" id="IPR050638">
    <property type="entry name" value="AA-Vitamin_Transporters"/>
</dbReference>
<evidence type="ECO:0000256" key="1">
    <source>
        <dbReference type="ARBA" id="ARBA00004141"/>
    </source>
</evidence>
<feature type="transmembrane region" description="Helical" evidence="6">
    <location>
        <begin position="241"/>
        <end position="259"/>
    </location>
</feature>
<keyword evidence="4 6" id="KW-1133">Transmembrane helix</keyword>
<organism evidence="8 9">
    <name type="scientific">Kinneretia aquatilis</name>
    <dbReference type="NCBI Taxonomy" id="2070761"/>
    <lineage>
        <taxon>Bacteria</taxon>
        <taxon>Pseudomonadati</taxon>
        <taxon>Pseudomonadota</taxon>
        <taxon>Betaproteobacteria</taxon>
        <taxon>Burkholderiales</taxon>
        <taxon>Sphaerotilaceae</taxon>
        <taxon>Roseateles</taxon>
    </lineage>
</organism>
<accession>A0A2N8L260</accession>